<proteinExistence type="predicted"/>
<keyword evidence="2" id="KW-1185">Reference proteome</keyword>
<gene>
    <name evidence="1" type="ORF">OJAV_G00056610</name>
</gene>
<dbReference type="EMBL" id="CM012442">
    <property type="protein sequence ID" value="RVE71918.1"/>
    <property type="molecule type" value="Genomic_DNA"/>
</dbReference>
<evidence type="ECO:0000313" key="1">
    <source>
        <dbReference type="EMBL" id="RVE71918.1"/>
    </source>
</evidence>
<name>A0A3S2UIU0_ORYJA</name>
<reference evidence="1 2" key="2">
    <citation type="submission" date="2019-01" db="EMBL/GenBank/DDBJ databases">
        <title>A chromosome length genome reference of the Java medaka (oryzias javanicus).</title>
        <authorList>
            <person name="Herpin A."/>
            <person name="Takehana Y."/>
            <person name="Naruse K."/>
            <person name="Ansai S."/>
            <person name="Kawaguchi M."/>
        </authorList>
    </citation>
    <scope>NUCLEOTIDE SEQUENCE [LARGE SCALE GENOMIC DNA]</scope>
    <source>
        <strain evidence="1">RS831</strain>
        <tissue evidence="1">Whole body</tissue>
    </source>
</reference>
<organism evidence="1 2">
    <name type="scientific">Oryzias javanicus</name>
    <name type="common">Javanese ricefish</name>
    <name type="synonym">Aplocheilus javanicus</name>
    <dbReference type="NCBI Taxonomy" id="123683"/>
    <lineage>
        <taxon>Eukaryota</taxon>
        <taxon>Metazoa</taxon>
        <taxon>Chordata</taxon>
        <taxon>Craniata</taxon>
        <taxon>Vertebrata</taxon>
        <taxon>Euteleostomi</taxon>
        <taxon>Actinopterygii</taxon>
        <taxon>Neopterygii</taxon>
        <taxon>Teleostei</taxon>
        <taxon>Neoteleostei</taxon>
        <taxon>Acanthomorphata</taxon>
        <taxon>Ovalentaria</taxon>
        <taxon>Atherinomorphae</taxon>
        <taxon>Beloniformes</taxon>
        <taxon>Adrianichthyidae</taxon>
        <taxon>Oryziinae</taxon>
        <taxon>Oryzias</taxon>
    </lineage>
</organism>
<dbReference type="AlphaFoldDB" id="A0A3S2UIU0"/>
<sequence length="73" mass="7928">MPLMNSAQDSNPLKADIIVDVDMCQLASSVPLLPFFIQENQCPNGVPIQVWSSSALPDHFMGHRHTQAPKAAA</sequence>
<dbReference type="Proteomes" id="UP000283210">
    <property type="component" value="Chromosome 6"/>
</dbReference>
<protein>
    <submittedName>
        <fullName evidence="1">Uncharacterized protein</fullName>
    </submittedName>
</protein>
<accession>A0A3S2UIU0</accession>
<evidence type="ECO:0000313" key="2">
    <source>
        <dbReference type="Proteomes" id="UP000283210"/>
    </source>
</evidence>
<reference evidence="1 2" key="1">
    <citation type="submission" date="2018-11" db="EMBL/GenBank/DDBJ databases">
        <authorList>
            <person name="Lopez-Roques C."/>
            <person name="Donnadieu C."/>
            <person name="Bouchez O."/>
            <person name="Klopp C."/>
            <person name="Cabau C."/>
            <person name="Zahm M."/>
        </authorList>
    </citation>
    <scope>NUCLEOTIDE SEQUENCE [LARGE SCALE GENOMIC DNA]</scope>
    <source>
        <strain evidence="1">RS831</strain>
        <tissue evidence="1">Whole body</tissue>
    </source>
</reference>